<dbReference type="RefSeq" id="WP_236017087.1">
    <property type="nucleotide sequence ID" value="NZ_JAFBFH010000017.1"/>
</dbReference>
<dbReference type="EMBL" id="JAFBFH010000017">
    <property type="protein sequence ID" value="MBM7715715.1"/>
    <property type="molecule type" value="Genomic_DNA"/>
</dbReference>
<accession>A0ABS2R8K4</accession>
<dbReference type="Pfam" id="PF00583">
    <property type="entry name" value="Acetyltransf_1"/>
    <property type="match status" value="1"/>
</dbReference>
<dbReference type="Gene3D" id="3.40.630.30">
    <property type="match status" value="1"/>
</dbReference>
<sequence>MKENLANILEQIGARPMELRDIYKVNEMAAIGFGDPSIPFKPEHLASQIETFPEGQVVIEHEDGTIIGSCSSVIVNFEDYGVNHSFDDISDKGYIRNHNPQGKNLYGTEVVVHPEYRGLKVGMRLYEARRQIVKAFQLESILFGGRIPNYHKHARELTPEQYAQKVINGVLHDPVMTFQLRNGFKFISIMPNYLPQDAESLKYAALMEWKNPDYKQV</sequence>
<protein>
    <submittedName>
        <fullName evidence="2">GNAT superfamily N-acetyltransferase</fullName>
    </submittedName>
</protein>
<feature type="domain" description="N-acetyltransferase" evidence="1">
    <location>
        <begin position="12"/>
        <end position="212"/>
    </location>
</feature>
<evidence type="ECO:0000259" key="1">
    <source>
        <dbReference type="PROSITE" id="PS51186"/>
    </source>
</evidence>
<dbReference type="InterPro" id="IPR000182">
    <property type="entry name" value="GNAT_dom"/>
</dbReference>
<organism evidence="2 3">
    <name type="scientific">Siminovitchia thermophila</name>
    <dbReference type="NCBI Taxonomy" id="1245522"/>
    <lineage>
        <taxon>Bacteria</taxon>
        <taxon>Bacillati</taxon>
        <taxon>Bacillota</taxon>
        <taxon>Bacilli</taxon>
        <taxon>Bacillales</taxon>
        <taxon>Bacillaceae</taxon>
        <taxon>Siminovitchia</taxon>
    </lineage>
</organism>
<proteinExistence type="predicted"/>
<comment type="caution">
    <text evidence="2">The sequence shown here is derived from an EMBL/GenBank/DDBJ whole genome shotgun (WGS) entry which is preliminary data.</text>
</comment>
<evidence type="ECO:0000313" key="2">
    <source>
        <dbReference type="EMBL" id="MBM7715715.1"/>
    </source>
</evidence>
<dbReference type="Proteomes" id="UP000823485">
    <property type="component" value="Unassembled WGS sequence"/>
</dbReference>
<dbReference type="InterPro" id="IPR016181">
    <property type="entry name" value="Acyl_CoA_acyltransferase"/>
</dbReference>
<name>A0ABS2R8K4_9BACI</name>
<evidence type="ECO:0000313" key="3">
    <source>
        <dbReference type="Proteomes" id="UP000823485"/>
    </source>
</evidence>
<gene>
    <name evidence="2" type="ORF">JOC94_002704</name>
</gene>
<dbReference type="PROSITE" id="PS51186">
    <property type="entry name" value="GNAT"/>
    <property type="match status" value="1"/>
</dbReference>
<keyword evidence="3" id="KW-1185">Reference proteome</keyword>
<reference evidence="2 3" key="1">
    <citation type="submission" date="2021-01" db="EMBL/GenBank/DDBJ databases">
        <title>Genomic Encyclopedia of Type Strains, Phase IV (KMG-IV): sequencing the most valuable type-strain genomes for metagenomic binning, comparative biology and taxonomic classification.</title>
        <authorList>
            <person name="Goeker M."/>
        </authorList>
    </citation>
    <scope>NUCLEOTIDE SEQUENCE [LARGE SCALE GENOMIC DNA]</scope>
    <source>
        <strain evidence="2 3">DSM 105453</strain>
    </source>
</reference>
<dbReference type="SUPFAM" id="SSF55729">
    <property type="entry name" value="Acyl-CoA N-acyltransferases (Nat)"/>
    <property type="match status" value="1"/>
</dbReference>
<dbReference type="CDD" id="cd04301">
    <property type="entry name" value="NAT_SF"/>
    <property type="match status" value="1"/>
</dbReference>